<dbReference type="OrthoDB" id="3196451at2759"/>
<protein>
    <submittedName>
        <fullName evidence="4">5268_t:CDS:1</fullName>
    </submittedName>
</protein>
<dbReference type="InterPro" id="IPR000198">
    <property type="entry name" value="RhoGAP_dom"/>
</dbReference>
<keyword evidence="1" id="KW-0343">GTPase activation</keyword>
<evidence type="ECO:0000259" key="3">
    <source>
        <dbReference type="PROSITE" id="PS50238"/>
    </source>
</evidence>
<evidence type="ECO:0000256" key="1">
    <source>
        <dbReference type="ARBA" id="ARBA00022468"/>
    </source>
</evidence>
<feature type="region of interest" description="Disordered" evidence="2">
    <location>
        <begin position="306"/>
        <end position="451"/>
    </location>
</feature>
<feature type="compositionally biased region" description="Polar residues" evidence="2">
    <location>
        <begin position="437"/>
        <end position="451"/>
    </location>
</feature>
<dbReference type="Gene3D" id="1.10.555.10">
    <property type="entry name" value="Rho GTPase activation protein"/>
    <property type="match status" value="1"/>
</dbReference>
<proteinExistence type="predicted"/>
<dbReference type="InterPro" id="IPR008936">
    <property type="entry name" value="Rho_GTPase_activation_prot"/>
</dbReference>
<dbReference type="EMBL" id="CAJVPI010002732">
    <property type="protein sequence ID" value="CAG8648607.1"/>
    <property type="molecule type" value="Genomic_DNA"/>
</dbReference>
<dbReference type="PANTHER" id="PTHR15228:SF25">
    <property type="entry name" value="F-BAR DOMAIN-CONTAINING PROTEIN"/>
    <property type="match status" value="1"/>
</dbReference>
<dbReference type="SMART" id="SM00324">
    <property type="entry name" value="RhoGAP"/>
    <property type="match status" value="1"/>
</dbReference>
<accession>A0A9N9DVA1</accession>
<dbReference type="GO" id="GO:0007165">
    <property type="term" value="P:signal transduction"/>
    <property type="evidence" value="ECO:0007669"/>
    <property type="project" value="InterPro"/>
</dbReference>
<comment type="caution">
    <text evidence="4">The sequence shown here is derived from an EMBL/GenBank/DDBJ whole genome shotgun (WGS) entry which is preliminary data.</text>
</comment>
<feature type="compositionally biased region" description="Low complexity" evidence="2">
    <location>
        <begin position="306"/>
        <end position="322"/>
    </location>
</feature>
<evidence type="ECO:0000256" key="2">
    <source>
        <dbReference type="SAM" id="MobiDB-lite"/>
    </source>
</evidence>
<keyword evidence="5" id="KW-1185">Reference proteome</keyword>
<dbReference type="GO" id="GO:0005938">
    <property type="term" value="C:cell cortex"/>
    <property type="evidence" value="ECO:0007669"/>
    <property type="project" value="TreeGrafter"/>
</dbReference>
<organism evidence="4 5">
    <name type="scientific">Paraglomus brasilianum</name>
    <dbReference type="NCBI Taxonomy" id="144538"/>
    <lineage>
        <taxon>Eukaryota</taxon>
        <taxon>Fungi</taxon>
        <taxon>Fungi incertae sedis</taxon>
        <taxon>Mucoromycota</taxon>
        <taxon>Glomeromycotina</taxon>
        <taxon>Glomeromycetes</taxon>
        <taxon>Paraglomerales</taxon>
        <taxon>Paraglomeraceae</taxon>
        <taxon>Paraglomus</taxon>
    </lineage>
</organism>
<feature type="non-terminal residue" evidence="4">
    <location>
        <position position="1"/>
    </location>
</feature>
<dbReference type="Proteomes" id="UP000789739">
    <property type="component" value="Unassembled WGS sequence"/>
</dbReference>
<feature type="compositionally biased region" description="Polar residues" evidence="2">
    <location>
        <begin position="385"/>
        <end position="397"/>
    </location>
</feature>
<dbReference type="SUPFAM" id="SSF48350">
    <property type="entry name" value="GTPase activation domain, GAP"/>
    <property type="match status" value="1"/>
</dbReference>
<dbReference type="GO" id="GO:0005096">
    <property type="term" value="F:GTPase activator activity"/>
    <property type="evidence" value="ECO:0007669"/>
    <property type="project" value="UniProtKB-KW"/>
</dbReference>
<sequence>MSQSHSHFLDNNAITKQSLRAWWKHFTAKTAKKGPDDKGKGTYVFDLQTENPPTSNGDRMAHSQNGAILRASRCSFLDLWNCRPQSIFGTDLMSAIEYASVPICMAGADGRQYVYGYIPTIVAKCGMYLKEKATPTEGIFRLSGSAKRIKELQAIFDSPPSYGKTLTWLGYSVHDAANVLRRYLNNLPDPVIPHQWYEPFRRVLVNYPDAHRRVLAYQKLIAKIPKENQNLLLYILDLLAVFSSKADQNLMPSKNLASIFQPGILSHPDHDMAPEQYKLSQEVVEFLIDYQSYFLINVPFTNSNTSAPQAQPSASAIASTSSEVPPPPPPRPVNYEGNTQSLIEPPDLNNPRPPPTLLTRRPSLNGVRSTTGDSILESLHDSPSRSKSLGRSHTLPSNIKKLRRARRDEDSNANDEIASDLKRKVRKVKQIDPTKVKPSTQERSSLSSPPN</sequence>
<dbReference type="GO" id="GO:0060237">
    <property type="term" value="P:regulation of fungal-type cell wall organization"/>
    <property type="evidence" value="ECO:0007669"/>
    <property type="project" value="TreeGrafter"/>
</dbReference>
<dbReference type="Pfam" id="PF00620">
    <property type="entry name" value="RhoGAP"/>
    <property type="match status" value="1"/>
</dbReference>
<dbReference type="InterPro" id="IPR051025">
    <property type="entry name" value="RhoGAP"/>
</dbReference>
<dbReference type="PROSITE" id="PS50238">
    <property type="entry name" value="RHOGAP"/>
    <property type="match status" value="1"/>
</dbReference>
<dbReference type="AlphaFoldDB" id="A0A9N9DVA1"/>
<gene>
    <name evidence="4" type="ORF">PBRASI_LOCUS10156</name>
</gene>
<evidence type="ECO:0000313" key="5">
    <source>
        <dbReference type="Proteomes" id="UP000789739"/>
    </source>
</evidence>
<reference evidence="4" key="1">
    <citation type="submission" date="2021-06" db="EMBL/GenBank/DDBJ databases">
        <authorList>
            <person name="Kallberg Y."/>
            <person name="Tangrot J."/>
            <person name="Rosling A."/>
        </authorList>
    </citation>
    <scope>NUCLEOTIDE SEQUENCE</scope>
    <source>
        <strain evidence="4">BR232B</strain>
    </source>
</reference>
<feature type="domain" description="Rho-GAP" evidence="3">
    <location>
        <begin position="108"/>
        <end position="295"/>
    </location>
</feature>
<evidence type="ECO:0000313" key="4">
    <source>
        <dbReference type="EMBL" id="CAG8648607.1"/>
    </source>
</evidence>
<dbReference type="PANTHER" id="PTHR15228">
    <property type="entry name" value="SPERMATHECAL PHYSIOLOGY VARIANT"/>
    <property type="match status" value="1"/>
</dbReference>
<name>A0A9N9DVA1_9GLOM</name>